<dbReference type="OrthoDB" id="9813719at2"/>
<evidence type="ECO:0000256" key="7">
    <source>
        <dbReference type="ARBA" id="ARBA00048696"/>
    </source>
</evidence>
<evidence type="ECO:0000259" key="8">
    <source>
        <dbReference type="PROSITE" id="PS51459"/>
    </source>
</evidence>
<comment type="catalytic activity">
    <reaction evidence="7">
        <text>L-tyrosyl-[protein] + ATP = O-(5'-adenylyl)-L-tyrosyl-[protein] + diphosphate</text>
        <dbReference type="Rhea" id="RHEA:54288"/>
        <dbReference type="Rhea" id="RHEA-COMP:10136"/>
        <dbReference type="Rhea" id="RHEA-COMP:13846"/>
        <dbReference type="ChEBI" id="CHEBI:30616"/>
        <dbReference type="ChEBI" id="CHEBI:33019"/>
        <dbReference type="ChEBI" id="CHEBI:46858"/>
        <dbReference type="ChEBI" id="CHEBI:83624"/>
        <dbReference type="EC" id="2.7.7.108"/>
    </reaction>
</comment>
<organism evidence="9 10">
    <name type="scientific">Cupriavidus pauculus</name>
    <dbReference type="NCBI Taxonomy" id="82633"/>
    <lineage>
        <taxon>Bacteria</taxon>
        <taxon>Pseudomonadati</taxon>
        <taxon>Pseudomonadota</taxon>
        <taxon>Betaproteobacteria</taxon>
        <taxon>Burkholderiales</taxon>
        <taxon>Burkholderiaceae</taxon>
        <taxon>Cupriavidus</taxon>
    </lineage>
</organism>
<dbReference type="AlphaFoldDB" id="A0A3G8H7H0"/>
<comment type="catalytic activity">
    <reaction evidence="6">
        <text>L-threonyl-[protein] + ATP = 3-O-(5'-adenylyl)-L-threonyl-[protein] + diphosphate</text>
        <dbReference type="Rhea" id="RHEA:54292"/>
        <dbReference type="Rhea" id="RHEA-COMP:11060"/>
        <dbReference type="Rhea" id="RHEA-COMP:13847"/>
        <dbReference type="ChEBI" id="CHEBI:30013"/>
        <dbReference type="ChEBI" id="CHEBI:30616"/>
        <dbReference type="ChEBI" id="CHEBI:33019"/>
        <dbReference type="ChEBI" id="CHEBI:138113"/>
        <dbReference type="EC" id="2.7.7.108"/>
    </reaction>
</comment>
<keyword evidence="1" id="KW-0808">Transferase</keyword>
<dbReference type="GO" id="GO:0051302">
    <property type="term" value="P:regulation of cell division"/>
    <property type="evidence" value="ECO:0007669"/>
    <property type="project" value="TreeGrafter"/>
</dbReference>
<dbReference type="GO" id="GO:0070733">
    <property type="term" value="F:AMPylase activity"/>
    <property type="evidence" value="ECO:0007669"/>
    <property type="project" value="UniProtKB-EC"/>
</dbReference>
<dbReference type="InterPro" id="IPR003812">
    <property type="entry name" value="Fido"/>
</dbReference>
<proteinExistence type="predicted"/>
<evidence type="ECO:0000256" key="5">
    <source>
        <dbReference type="ARBA" id="ARBA00034531"/>
    </source>
</evidence>
<dbReference type="KEGG" id="cpau:EHF44_22245"/>
<evidence type="ECO:0000256" key="2">
    <source>
        <dbReference type="ARBA" id="ARBA00022695"/>
    </source>
</evidence>
<dbReference type="Gene3D" id="1.10.3290.10">
    <property type="entry name" value="Fido-like domain"/>
    <property type="match status" value="1"/>
</dbReference>
<dbReference type="PROSITE" id="PS51459">
    <property type="entry name" value="FIDO"/>
    <property type="match status" value="1"/>
</dbReference>
<name>A0A3G8H7H0_9BURK</name>
<evidence type="ECO:0000313" key="10">
    <source>
        <dbReference type="Proteomes" id="UP000270411"/>
    </source>
</evidence>
<keyword evidence="3" id="KW-0547">Nucleotide-binding</keyword>
<dbReference type="Pfam" id="PF02661">
    <property type="entry name" value="Fic"/>
    <property type="match status" value="1"/>
</dbReference>
<dbReference type="PANTHER" id="PTHR39560:SF1">
    <property type="entry name" value="PROTEIN ADENYLYLTRANSFERASE FIC-RELATED"/>
    <property type="match status" value="1"/>
</dbReference>
<dbReference type="RefSeq" id="WP_124685866.1">
    <property type="nucleotide sequence ID" value="NZ_CP033970.1"/>
</dbReference>
<dbReference type="GO" id="GO:0005524">
    <property type="term" value="F:ATP binding"/>
    <property type="evidence" value="ECO:0007669"/>
    <property type="project" value="UniProtKB-KW"/>
</dbReference>
<evidence type="ECO:0000256" key="1">
    <source>
        <dbReference type="ARBA" id="ARBA00022679"/>
    </source>
</evidence>
<dbReference type="InterPro" id="IPR036597">
    <property type="entry name" value="Fido-like_dom_sf"/>
</dbReference>
<evidence type="ECO:0000256" key="6">
    <source>
        <dbReference type="ARBA" id="ARBA00047939"/>
    </source>
</evidence>
<keyword evidence="2" id="KW-0548">Nucleotidyltransferase</keyword>
<dbReference type="PANTHER" id="PTHR39560">
    <property type="entry name" value="PROTEIN ADENYLYLTRANSFERASE FIC-RELATED"/>
    <property type="match status" value="1"/>
</dbReference>
<feature type="domain" description="Fido" evidence="8">
    <location>
        <begin position="52"/>
        <end position="187"/>
    </location>
</feature>
<keyword evidence="4" id="KW-0067">ATP-binding</keyword>
<evidence type="ECO:0000256" key="4">
    <source>
        <dbReference type="ARBA" id="ARBA00022840"/>
    </source>
</evidence>
<sequence length="246" mass="27513">MFDPFGDFASAGYLRNFEQLKDLDEVKIQEHAFFEANLEEALDYLATIPDAIQYEHFLAVHAILFRDFYPWAGQDRQMLGVGRLVAKGDVQFEVSELSRQAVGWGLRMGADAAVMRRKPGVVMGAFAWGHPFLDGNGRTMLLVHTALCGRAGFSVDWRQSRKNGYLEALTAELRTPDQGILDAYLQPLICPLIPQQNWVSRLVDLPGLDGRSRPDDNIAYQQDDLAALARYQEAARARGDSLGGHE</sequence>
<evidence type="ECO:0000256" key="3">
    <source>
        <dbReference type="ARBA" id="ARBA00022741"/>
    </source>
</evidence>
<dbReference type="EMBL" id="CP033970">
    <property type="protein sequence ID" value="AZG16135.1"/>
    <property type="molecule type" value="Genomic_DNA"/>
</dbReference>
<protein>
    <recommendedName>
        <fullName evidence="5">protein adenylyltransferase</fullName>
        <ecNumber evidence="5">2.7.7.108</ecNumber>
    </recommendedName>
</protein>
<dbReference type="EC" id="2.7.7.108" evidence="5"/>
<gene>
    <name evidence="9" type="ORF">EHF44_22245</name>
</gene>
<dbReference type="SUPFAM" id="SSF140931">
    <property type="entry name" value="Fic-like"/>
    <property type="match status" value="1"/>
</dbReference>
<evidence type="ECO:0000313" key="9">
    <source>
        <dbReference type="EMBL" id="AZG16135.1"/>
    </source>
</evidence>
<reference evidence="10" key="1">
    <citation type="submission" date="2018-11" db="EMBL/GenBank/DDBJ databases">
        <title>FDA dAtabase for Regulatory Grade micrObial Sequences (FDA-ARGOS): Supporting development and validation of Infectious Disease Dx tests.</title>
        <authorList>
            <person name="Goldberg B."/>
            <person name="Campos J."/>
            <person name="Tallon L."/>
            <person name="Sadzewicz L."/>
            <person name="Zhao X."/>
            <person name="Vavikolanu K."/>
            <person name="Mehta A."/>
            <person name="Aluvathingal J."/>
            <person name="Nadendla S."/>
            <person name="Geyer C."/>
            <person name="Nandy P."/>
            <person name="Yan Y."/>
            <person name="Sichtig H."/>
        </authorList>
    </citation>
    <scope>NUCLEOTIDE SEQUENCE [LARGE SCALE GENOMIC DNA]</scope>
    <source>
        <strain evidence="10">FDAARGOS_614</strain>
    </source>
</reference>
<accession>A0A3G8H7H0</accession>
<dbReference type="Proteomes" id="UP000270411">
    <property type="component" value="Chromosome 2"/>
</dbReference>